<organism evidence="2 3">
    <name type="scientific">Olea europaea subsp. europaea</name>
    <dbReference type="NCBI Taxonomy" id="158383"/>
    <lineage>
        <taxon>Eukaryota</taxon>
        <taxon>Viridiplantae</taxon>
        <taxon>Streptophyta</taxon>
        <taxon>Embryophyta</taxon>
        <taxon>Tracheophyta</taxon>
        <taxon>Spermatophyta</taxon>
        <taxon>Magnoliopsida</taxon>
        <taxon>eudicotyledons</taxon>
        <taxon>Gunneridae</taxon>
        <taxon>Pentapetalae</taxon>
        <taxon>asterids</taxon>
        <taxon>lamiids</taxon>
        <taxon>Lamiales</taxon>
        <taxon>Oleaceae</taxon>
        <taxon>Oleeae</taxon>
        <taxon>Olea</taxon>
    </lineage>
</organism>
<proteinExistence type="predicted"/>
<dbReference type="AlphaFoldDB" id="A0A8S0SXH0"/>
<keyword evidence="1" id="KW-0472">Membrane</keyword>
<gene>
    <name evidence="2" type="ORF">OLEA9_A106726</name>
</gene>
<evidence type="ECO:0000313" key="3">
    <source>
        <dbReference type="Proteomes" id="UP000594638"/>
    </source>
</evidence>
<dbReference type="Gramene" id="OE9A106726T1">
    <property type="protein sequence ID" value="OE9A106726C1"/>
    <property type="gene ID" value="OE9A106726"/>
</dbReference>
<keyword evidence="3" id="KW-1185">Reference proteome</keyword>
<feature type="transmembrane region" description="Helical" evidence="1">
    <location>
        <begin position="23"/>
        <end position="44"/>
    </location>
</feature>
<accession>A0A8S0SXH0</accession>
<comment type="caution">
    <text evidence="2">The sequence shown here is derived from an EMBL/GenBank/DDBJ whole genome shotgun (WGS) entry which is preliminary data.</text>
</comment>
<keyword evidence="2" id="KW-0813">Transport</keyword>
<name>A0A8S0SXH0_OLEEU</name>
<keyword evidence="2" id="KW-0407">Ion channel</keyword>
<evidence type="ECO:0000313" key="2">
    <source>
        <dbReference type="EMBL" id="CAA2996485.1"/>
    </source>
</evidence>
<dbReference type="Proteomes" id="UP000594638">
    <property type="component" value="Unassembled WGS sequence"/>
</dbReference>
<keyword evidence="1" id="KW-0812">Transmembrane</keyword>
<protein>
    <submittedName>
        <fullName evidence="2">Two-pore potassium channel 3-like</fullName>
    </submittedName>
</protein>
<keyword evidence="2" id="KW-0406">Ion transport</keyword>
<reference evidence="2 3" key="1">
    <citation type="submission" date="2019-12" db="EMBL/GenBank/DDBJ databases">
        <authorList>
            <person name="Alioto T."/>
            <person name="Alioto T."/>
            <person name="Gomez Garrido J."/>
        </authorList>
    </citation>
    <scope>NUCLEOTIDE SEQUENCE [LARGE SCALE GENOMIC DNA]</scope>
</reference>
<sequence length="116" mass="12801">MAAINEIDHSHDSVKPQFGKVSIVRKGVVLLIIYLSLGVVIYSFNRNNFRAIETHPIIDVLYFRPCYTSKAPYDATISEGPVGTGLPPIGVAKCCSCLSKAHIALDNELFPYIFVM</sequence>
<dbReference type="OrthoDB" id="415460at2759"/>
<dbReference type="GO" id="GO:0034220">
    <property type="term" value="P:monoatomic ion transmembrane transport"/>
    <property type="evidence" value="ECO:0007669"/>
    <property type="project" value="UniProtKB-KW"/>
</dbReference>
<keyword evidence="1" id="KW-1133">Transmembrane helix</keyword>
<evidence type="ECO:0000256" key="1">
    <source>
        <dbReference type="SAM" id="Phobius"/>
    </source>
</evidence>
<dbReference type="EMBL" id="CACTIH010005527">
    <property type="protein sequence ID" value="CAA2996485.1"/>
    <property type="molecule type" value="Genomic_DNA"/>
</dbReference>